<dbReference type="InterPro" id="IPR036409">
    <property type="entry name" value="Aldolase_II/adducin_N_sf"/>
</dbReference>
<dbReference type="GO" id="GO:0046872">
    <property type="term" value="F:metal ion binding"/>
    <property type="evidence" value="ECO:0007669"/>
    <property type="project" value="UniProtKB-KW"/>
</dbReference>
<keyword evidence="2" id="KW-0456">Lyase</keyword>
<dbReference type="GO" id="GO:0016832">
    <property type="term" value="F:aldehyde-lyase activity"/>
    <property type="evidence" value="ECO:0007669"/>
    <property type="project" value="TreeGrafter"/>
</dbReference>
<dbReference type="Proteomes" id="UP000799424">
    <property type="component" value="Unassembled WGS sequence"/>
</dbReference>
<dbReference type="SMART" id="SM01007">
    <property type="entry name" value="Aldolase_II"/>
    <property type="match status" value="1"/>
</dbReference>
<dbReference type="PANTHER" id="PTHR22789">
    <property type="entry name" value="FUCULOSE PHOSPHATE ALDOLASE"/>
    <property type="match status" value="1"/>
</dbReference>
<dbReference type="InterPro" id="IPR001303">
    <property type="entry name" value="Aldolase_II/adducin_N"/>
</dbReference>
<dbReference type="SUPFAM" id="SSF53639">
    <property type="entry name" value="AraD/HMP-PK domain-like"/>
    <property type="match status" value="1"/>
</dbReference>
<dbReference type="OrthoDB" id="2932980at2759"/>
<evidence type="ECO:0000256" key="2">
    <source>
        <dbReference type="ARBA" id="ARBA00023239"/>
    </source>
</evidence>
<keyword evidence="1" id="KW-0479">Metal-binding</keyword>
<dbReference type="PANTHER" id="PTHR22789:SF0">
    <property type="entry name" value="3-OXO-TETRONATE 4-PHOSPHATE DECARBOXYLASE-RELATED"/>
    <property type="match status" value="1"/>
</dbReference>
<sequence length="268" mass="29438">MVNITALLSTLITSNHILHYHNVLDAMGHVSVRNPNTNTTFFIALQLGPAVLSGREDIGEYNIADGSPLTGTVGGYAERYIHSEILKRYPDVNAVVHSHAEDVLPYTVLNVDVEPVYHMAGFLGGTVPNFDIEDTYFEDDPRDLLVNNPRLGAALAQTFGVNETQPTGPAHTTVLQRGHGFVTIAQTVEEVTDFAYYAASNARVQTNALLLKAAMGGGGNVKCLTQQERKDAANMNRWIAFKPWRQWVKEVERSGMYINELGTPPLDS</sequence>
<keyword evidence="5" id="KW-1185">Reference proteome</keyword>
<proteinExistence type="predicted"/>
<dbReference type="Pfam" id="PF00596">
    <property type="entry name" value="Aldolase_II"/>
    <property type="match status" value="1"/>
</dbReference>
<evidence type="ECO:0000259" key="3">
    <source>
        <dbReference type="SMART" id="SM01007"/>
    </source>
</evidence>
<dbReference type="GO" id="GO:0019323">
    <property type="term" value="P:pentose catabolic process"/>
    <property type="evidence" value="ECO:0007669"/>
    <property type="project" value="TreeGrafter"/>
</dbReference>
<dbReference type="GO" id="GO:0005829">
    <property type="term" value="C:cytosol"/>
    <property type="evidence" value="ECO:0007669"/>
    <property type="project" value="TreeGrafter"/>
</dbReference>
<protein>
    <submittedName>
        <fullName evidence="4">Arad-like aldolase/epimerase</fullName>
    </submittedName>
</protein>
<feature type="domain" description="Class II aldolase/adducin N-terminal" evidence="3">
    <location>
        <begin position="9"/>
        <end position="206"/>
    </location>
</feature>
<evidence type="ECO:0000313" key="5">
    <source>
        <dbReference type="Proteomes" id="UP000799424"/>
    </source>
</evidence>
<evidence type="ECO:0000313" key="4">
    <source>
        <dbReference type="EMBL" id="KAF2824596.1"/>
    </source>
</evidence>
<dbReference type="InterPro" id="IPR050197">
    <property type="entry name" value="Aldolase_class_II_sugar_metab"/>
</dbReference>
<dbReference type="Gene3D" id="3.40.225.10">
    <property type="entry name" value="Class II aldolase/adducin N-terminal domain"/>
    <property type="match status" value="1"/>
</dbReference>
<name>A0A6A6ZUW2_9PLEO</name>
<organism evidence="4 5">
    <name type="scientific">Ophiobolus disseminans</name>
    <dbReference type="NCBI Taxonomy" id="1469910"/>
    <lineage>
        <taxon>Eukaryota</taxon>
        <taxon>Fungi</taxon>
        <taxon>Dikarya</taxon>
        <taxon>Ascomycota</taxon>
        <taxon>Pezizomycotina</taxon>
        <taxon>Dothideomycetes</taxon>
        <taxon>Pleosporomycetidae</taxon>
        <taxon>Pleosporales</taxon>
        <taxon>Pleosporineae</taxon>
        <taxon>Phaeosphaeriaceae</taxon>
        <taxon>Ophiobolus</taxon>
    </lineage>
</organism>
<gene>
    <name evidence="4" type="ORF">CC86DRAFT_419707</name>
</gene>
<accession>A0A6A6ZUW2</accession>
<dbReference type="EMBL" id="MU006229">
    <property type="protein sequence ID" value="KAF2824596.1"/>
    <property type="molecule type" value="Genomic_DNA"/>
</dbReference>
<dbReference type="AlphaFoldDB" id="A0A6A6ZUW2"/>
<evidence type="ECO:0000256" key="1">
    <source>
        <dbReference type="ARBA" id="ARBA00022723"/>
    </source>
</evidence>
<reference evidence="4" key="1">
    <citation type="journal article" date="2020" name="Stud. Mycol.">
        <title>101 Dothideomycetes genomes: a test case for predicting lifestyles and emergence of pathogens.</title>
        <authorList>
            <person name="Haridas S."/>
            <person name="Albert R."/>
            <person name="Binder M."/>
            <person name="Bloem J."/>
            <person name="Labutti K."/>
            <person name="Salamov A."/>
            <person name="Andreopoulos B."/>
            <person name="Baker S."/>
            <person name="Barry K."/>
            <person name="Bills G."/>
            <person name="Bluhm B."/>
            <person name="Cannon C."/>
            <person name="Castanera R."/>
            <person name="Culley D."/>
            <person name="Daum C."/>
            <person name="Ezra D."/>
            <person name="Gonzalez J."/>
            <person name="Henrissat B."/>
            <person name="Kuo A."/>
            <person name="Liang C."/>
            <person name="Lipzen A."/>
            <person name="Lutzoni F."/>
            <person name="Magnuson J."/>
            <person name="Mondo S."/>
            <person name="Nolan M."/>
            <person name="Ohm R."/>
            <person name="Pangilinan J."/>
            <person name="Park H.-J."/>
            <person name="Ramirez L."/>
            <person name="Alfaro M."/>
            <person name="Sun H."/>
            <person name="Tritt A."/>
            <person name="Yoshinaga Y."/>
            <person name="Zwiers L.-H."/>
            <person name="Turgeon B."/>
            <person name="Goodwin S."/>
            <person name="Spatafora J."/>
            <person name="Crous P."/>
            <person name="Grigoriev I."/>
        </authorList>
    </citation>
    <scope>NUCLEOTIDE SEQUENCE</scope>
    <source>
        <strain evidence="4">CBS 113818</strain>
    </source>
</reference>